<proteinExistence type="predicted"/>
<evidence type="ECO:0000313" key="1">
    <source>
        <dbReference type="EMBL" id="CAE7278160.1"/>
    </source>
</evidence>
<name>A0A812MXA9_9DINO</name>
<reference evidence="1" key="1">
    <citation type="submission" date="2021-02" db="EMBL/GenBank/DDBJ databases">
        <authorList>
            <person name="Dougan E. K."/>
            <person name="Rhodes N."/>
            <person name="Thang M."/>
            <person name="Chan C."/>
        </authorList>
    </citation>
    <scope>NUCLEOTIDE SEQUENCE</scope>
</reference>
<dbReference type="Gene3D" id="3.40.50.720">
    <property type="entry name" value="NAD(P)-binding Rossmann-like Domain"/>
    <property type="match status" value="1"/>
</dbReference>
<sequence>MVQAWLHGEQKVRSLLIVDVRDVAKAHVAAASGKATGERFIVSTEVRLLPDEVAKVIRDSGAAGPVRAAASPAATAEPPCLRPGATEVRCSERLAHLGVSCRPVEVTVKDMVQDLLSMEQS</sequence>
<evidence type="ECO:0000313" key="2">
    <source>
        <dbReference type="Proteomes" id="UP000601435"/>
    </source>
</evidence>
<comment type="caution">
    <text evidence="1">The sequence shown here is derived from an EMBL/GenBank/DDBJ whole genome shotgun (WGS) entry which is preliminary data.</text>
</comment>
<accession>A0A812MXA9</accession>
<feature type="non-terminal residue" evidence="1">
    <location>
        <position position="121"/>
    </location>
</feature>
<organism evidence="1 2">
    <name type="scientific">Symbiodinium necroappetens</name>
    <dbReference type="NCBI Taxonomy" id="1628268"/>
    <lineage>
        <taxon>Eukaryota</taxon>
        <taxon>Sar</taxon>
        <taxon>Alveolata</taxon>
        <taxon>Dinophyceae</taxon>
        <taxon>Suessiales</taxon>
        <taxon>Symbiodiniaceae</taxon>
        <taxon>Symbiodinium</taxon>
    </lineage>
</organism>
<keyword evidence="2" id="KW-1185">Reference proteome</keyword>
<dbReference type="EMBL" id="CAJNJA010011720">
    <property type="protein sequence ID" value="CAE7278160.1"/>
    <property type="molecule type" value="Genomic_DNA"/>
</dbReference>
<gene>
    <name evidence="1" type="ORF">SNEC2469_LOCUS6763</name>
</gene>
<dbReference type="SUPFAM" id="SSF51735">
    <property type="entry name" value="NAD(P)-binding Rossmann-fold domains"/>
    <property type="match status" value="1"/>
</dbReference>
<protein>
    <submittedName>
        <fullName evidence="1">Uncharacterized protein</fullName>
    </submittedName>
</protein>
<dbReference type="OrthoDB" id="2735536at2759"/>
<dbReference type="Proteomes" id="UP000601435">
    <property type="component" value="Unassembled WGS sequence"/>
</dbReference>
<dbReference type="AlphaFoldDB" id="A0A812MXA9"/>
<dbReference type="InterPro" id="IPR036291">
    <property type="entry name" value="NAD(P)-bd_dom_sf"/>
</dbReference>